<feature type="transmembrane region" description="Helical" evidence="7">
    <location>
        <begin position="325"/>
        <end position="343"/>
    </location>
</feature>
<dbReference type="Proteomes" id="UP000289326">
    <property type="component" value="Chromosome"/>
</dbReference>
<protein>
    <submittedName>
        <fullName evidence="9">ABC transporter permease subunit</fullName>
    </submittedName>
</protein>
<sequence>MKQINDFRFKKNVLLRAEILNAQSAFKRFSQKFFNSKIAIFSFVALIVILLSTFFSFVFYKHKPDQAINNSFALNTELPSSLNGFKHIILPESDELNVYRDFAKQFPKSVFIQRIIDDNDGLINYSVKFNAYQIFNDNNIYLLGTNSQGIDIYARIIYSFANLLLISTLSVLISIFLSIFIGGLIATHFKKEIAKIFDKIFTTFALIPYILFSLFLFLVLDPNIINSIVIFSTISTISLSITAYQKSVQILQNEFINAEKAIGFSQWHIFSKTLIKPLFFNILILAIEQISLTFISYSAISIFNLNKTKLLLGLIILEALNLFEINPSYIITISLLITIYIFSLKNIAFELNRAYINQRGENA</sequence>
<accession>A0A4P6MSC0</accession>
<gene>
    <name evidence="9" type="ORF">EG856_01315</name>
</gene>
<dbReference type="KEGG" id="mphi:EG856_01315"/>
<evidence type="ECO:0000256" key="2">
    <source>
        <dbReference type="ARBA" id="ARBA00022448"/>
    </source>
</evidence>
<keyword evidence="4 7" id="KW-0812">Transmembrane</keyword>
<evidence type="ECO:0000256" key="7">
    <source>
        <dbReference type="RuleBase" id="RU363032"/>
    </source>
</evidence>
<dbReference type="Pfam" id="PF00528">
    <property type="entry name" value="BPD_transp_1"/>
    <property type="match status" value="1"/>
</dbReference>
<proteinExistence type="inferred from homology"/>
<keyword evidence="3" id="KW-1003">Cell membrane</keyword>
<evidence type="ECO:0000256" key="3">
    <source>
        <dbReference type="ARBA" id="ARBA00022475"/>
    </source>
</evidence>
<dbReference type="InterPro" id="IPR050366">
    <property type="entry name" value="BP-dependent_transpt_permease"/>
</dbReference>
<dbReference type="InterPro" id="IPR000515">
    <property type="entry name" value="MetI-like"/>
</dbReference>
<keyword evidence="2 7" id="KW-0813">Transport</keyword>
<feature type="transmembrane region" description="Helical" evidence="7">
    <location>
        <begin position="278"/>
        <end position="305"/>
    </location>
</feature>
<dbReference type="GO" id="GO:0005886">
    <property type="term" value="C:plasma membrane"/>
    <property type="evidence" value="ECO:0007669"/>
    <property type="project" value="UniProtKB-SubCell"/>
</dbReference>
<feature type="transmembrane region" description="Helical" evidence="7">
    <location>
        <begin position="196"/>
        <end position="218"/>
    </location>
</feature>
<evidence type="ECO:0000259" key="8">
    <source>
        <dbReference type="PROSITE" id="PS50928"/>
    </source>
</evidence>
<dbReference type="RefSeq" id="WP_130429341.1">
    <property type="nucleotide sequence ID" value="NZ_CP034841.1"/>
</dbReference>
<keyword evidence="6 7" id="KW-0472">Membrane</keyword>
<comment type="similarity">
    <text evidence="7">Belongs to the binding-protein-dependent transport system permease family.</text>
</comment>
<feature type="transmembrane region" description="Helical" evidence="7">
    <location>
        <begin position="38"/>
        <end position="60"/>
    </location>
</feature>
<dbReference type="AlphaFoldDB" id="A0A4P6MSC0"/>
<dbReference type="PANTHER" id="PTHR43386:SF1">
    <property type="entry name" value="D,D-DIPEPTIDE TRANSPORT SYSTEM PERMEASE PROTEIN DDPC-RELATED"/>
    <property type="match status" value="1"/>
</dbReference>
<dbReference type="PANTHER" id="PTHR43386">
    <property type="entry name" value="OLIGOPEPTIDE TRANSPORT SYSTEM PERMEASE PROTEIN APPC"/>
    <property type="match status" value="1"/>
</dbReference>
<evidence type="ECO:0000256" key="6">
    <source>
        <dbReference type="ARBA" id="ARBA00023136"/>
    </source>
</evidence>
<name>A0A4P6MSC0_9BACT</name>
<comment type="subcellular location">
    <subcellularLocation>
        <location evidence="1 7">Cell membrane</location>
        <topology evidence="1 7">Multi-pass membrane protein</topology>
    </subcellularLocation>
</comment>
<evidence type="ECO:0000313" key="9">
    <source>
        <dbReference type="EMBL" id="QBF34564.1"/>
    </source>
</evidence>
<organism evidence="9 10">
    <name type="scientific">Mycoplasmopsis phocirhinis</name>
    <dbReference type="NCBI Taxonomy" id="142650"/>
    <lineage>
        <taxon>Bacteria</taxon>
        <taxon>Bacillati</taxon>
        <taxon>Mycoplasmatota</taxon>
        <taxon>Mycoplasmoidales</taxon>
        <taxon>Metamycoplasmataceae</taxon>
        <taxon>Mycoplasmopsis</taxon>
    </lineage>
</organism>
<evidence type="ECO:0000256" key="1">
    <source>
        <dbReference type="ARBA" id="ARBA00004651"/>
    </source>
</evidence>
<evidence type="ECO:0000313" key="10">
    <source>
        <dbReference type="Proteomes" id="UP000289326"/>
    </source>
</evidence>
<reference evidence="9 10" key="1">
    <citation type="submission" date="2019-01" db="EMBL/GenBank/DDBJ databases">
        <title>Complete sequence and annotation of the Mycoplasma phocirhinis strain 852T genome.</title>
        <authorList>
            <person name="Frasca S.Jr."/>
            <person name="Kutish G.F."/>
            <person name="Castellanos Gell J."/>
            <person name="Michaels D.L."/>
            <person name="Brown D.R."/>
        </authorList>
    </citation>
    <scope>NUCLEOTIDE SEQUENCE [LARGE SCALE GENOMIC DNA]</scope>
    <source>
        <strain evidence="9 10">852</strain>
    </source>
</reference>
<dbReference type="InterPro" id="IPR035906">
    <property type="entry name" value="MetI-like_sf"/>
</dbReference>
<evidence type="ECO:0000256" key="5">
    <source>
        <dbReference type="ARBA" id="ARBA00022989"/>
    </source>
</evidence>
<keyword evidence="5 7" id="KW-1133">Transmembrane helix</keyword>
<dbReference type="PROSITE" id="PS50928">
    <property type="entry name" value="ABC_TM1"/>
    <property type="match status" value="1"/>
</dbReference>
<keyword evidence="10" id="KW-1185">Reference proteome</keyword>
<feature type="domain" description="ABC transmembrane type-1" evidence="8">
    <location>
        <begin position="160"/>
        <end position="348"/>
    </location>
</feature>
<dbReference type="OrthoDB" id="397301at2"/>
<evidence type="ECO:0000256" key="4">
    <source>
        <dbReference type="ARBA" id="ARBA00022692"/>
    </source>
</evidence>
<feature type="transmembrane region" description="Helical" evidence="7">
    <location>
        <begin position="156"/>
        <end position="184"/>
    </location>
</feature>
<dbReference type="EMBL" id="CP034841">
    <property type="protein sequence ID" value="QBF34564.1"/>
    <property type="molecule type" value="Genomic_DNA"/>
</dbReference>
<dbReference type="GO" id="GO:0055085">
    <property type="term" value="P:transmembrane transport"/>
    <property type="evidence" value="ECO:0007669"/>
    <property type="project" value="InterPro"/>
</dbReference>
<dbReference type="SUPFAM" id="SSF161098">
    <property type="entry name" value="MetI-like"/>
    <property type="match status" value="1"/>
</dbReference>
<dbReference type="Gene3D" id="1.10.3720.10">
    <property type="entry name" value="MetI-like"/>
    <property type="match status" value="1"/>
</dbReference>